<comment type="caution">
    <text evidence="4">The sequence shown here is derived from an EMBL/GenBank/DDBJ whole genome shotgun (WGS) entry which is preliminary data.</text>
</comment>
<gene>
    <name evidence="4" type="ORF">MHL29_18250</name>
</gene>
<feature type="compositionally biased region" description="Basic and acidic residues" evidence="1">
    <location>
        <begin position="99"/>
        <end position="111"/>
    </location>
</feature>
<proteinExistence type="predicted"/>
<feature type="compositionally biased region" description="Basic and acidic residues" evidence="1">
    <location>
        <begin position="77"/>
        <end position="91"/>
    </location>
</feature>
<keyword evidence="2" id="KW-1133">Transmembrane helix</keyword>
<evidence type="ECO:0000256" key="3">
    <source>
        <dbReference type="SAM" id="SignalP"/>
    </source>
</evidence>
<evidence type="ECO:0000256" key="1">
    <source>
        <dbReference type="SAM" id="MobiDB-lite"/>
    </source>
</evidence>
<name>A0ABS9Q7F5_9MICO</name>
<feature type="transmembrane region" description="Helical" evidence="2">
    <location>
        <begin position="321"/>
        <end position="342"/>
    </location>
</feature>
<dbReference type="Proteomes" id="UP001521931">
    <property type="component" value="Unassembled WGS sequence"/>
</dbReference>
<dbReference type="RefSeq" id="WP_239266707.1">
    <property type="nucleotide sequence ID" value="NZ_JAKRCV010000119.1"/>
</dbReference>
<organism evidence="4 5">
    <name type="scientific">Arsenicicoccus bolidensis</name>
    <dbReference type="NCBI Taxonomy" id="229480"/>
    <lineage>
        <taxon>Bacteria</taxon>
        <taxon>Bacillati</taxon>
        <taxon>Actinomycetota</taxon>
        <taxon>Actinomycetes</taxon>
        <taxon>Micrococcales</taxon>
        <taxon>Intrasporangiaceae</taxon>
        <taxon>Arsenicicoccus</taxon>
    </lineage>
</organism>
<keyword evidence="3" id="KW-0732">Signal</keyword>
<protein>
    <submittedName>
        <fullName evidence="4">Uncharacterized protein</fullName>
    </submittedName>
</protein>
<sequence>MNRTLTTGRIVISGAFALSIALGGAGTAMATGHDEATQPTKQSSAKQDPAKKQDQAKQTTPHAEEADGSDHGATGKPAKDDPNPGKGKDCVQHGNHGGVNEDHCGPADRPDGPATPKPGDTKPGDTKPGDTKPGDTTPQPTPSEEPTPGHDCNICKTVTPPVPVVVPVCGADNDQVTLPDAKGVIWDRGEWSNGTLVVKAVSADWYTFPAGDLIVHTIKDANVPCGTTPTTPPVEDCDNTCPTPTTPTTPAPEKPVTQTPAPVKPTPVTPTPVKVKPVGHTPVAVTPVTPSGVVVTETPAKATANGAPVFNSGVEGDESGLGAGALGAGLAVAAGLMMVPAIRRRQSA</sequence>
<keyword evidence="2" id="KW-0812">Transmembrane</keyword>
<feature type="chain" id="PRO_5046387732" evidence="3">
    <location>
        <begin position="31"/>
        <end position="348"/>
    </location>
</feature>
<evidence type="ECO:0000256" key="2">
    <source>
        <dbReference type="SAM" id="Phobius"/>
    </source>
</evidence>
<dbReference type="EMBL" id="JAKRCV010000119">
    <property type="protein sequence ID" value="MCG7323806.1"/>
    <property type="molecule type" value="Genomic_DNA"/>
</dbReference>
<reference evidence="4 5" key="1">
    <citation type="submission" date="2022-02" db="EMBL/GenBank/DDBJ databases">
        <title>Uncovering new skin microbiome diversity through culturing and metagenomics.</title>
        <authorList>
            <person name="Conlan S."/>
            <person name="Deming C."/>
            <person name="Nisc Comparative Sequencing Program N."/>
            <person name="Segre J.A."/>
        </authorList>
    </citation>
    <scope>NUCLEOTIDE SEQUENCE [LARGE SCALE GENOMIC DNA]</scope>
    <source>
        <strain evidence="4 5">ACRQZ</strain>
    </source>
</reference>
<feature type="compositionally biased region" description="Basic and acidic residues" evidence="1">
    <location>
        <begin position="119"/>
        <end position="133"/>
    </location>
</feature>
<evidence type="ECO:0000313" key="4">
    <source>
        <dbReference type="EMBL" id="MCG7323806.1"/>
    </source>
</evidence>
<accession>A0ABS9Q7F5</accession>
<keyword evidence="5" id="KW-1185">Reference proteome</keyword>
<feature type="region of interest" description="Disordered" evidence="1">
    <location>
        <begin position="236"/>
        <end position="275"/>
    </location>
</feature>
<feature type="compositionally biased region" description="Pro residues" evidence="1">
    <location>
        <begin position="244"/>
        <end position="253"/>
    </location>
</feature>
<feature type="signal peptide" evidence="3">
    <location>
        <begin position="1"/>
        <end position="30"/>
    </location>
</feature>
<evidence type="ECO:0000313" key="5">
    <source>
        <dbReference type="Proteomes" id="UP001521931"/>
    </source>
</evidence>
<feature type="region of interest" description="Disordered" evidence="1">
    <location>
        <begin position="29"/>
        <end position="151"/>
    </location>
</feature>
<keyword evidence="2" id="KW-0472">Membrane</keyword>